<dbReference type="KEGG" id="foc:113209931"/>
<dbReference type="RefSeq" id="XP_052126288.1">
    <property type="nucleotide sequence ID" value="XM_052270328.1"/>
</dbReference>
<evidence type="ECO:0000256" key="5">
    <source>
        <dbReference type="ARBA" id="ARBA00022737"/>
    </source>
</evidence>
<gene>
    <name evidence="14 15 16" type="primary">LOC113209931</name>
</gene>
<reference evidence="14 15" key="1">
    <citation type="submission" date="2025-04" db="UniProtKB">
        <authorList>
            <consortium name="RefSeq"/>
        </authorList>
    </citation>
    <scope>IDENTIFICATION</scope>
    <source>
        <tissue evidence="14 15">Whole organism</tissue>
    </source>
</reference>
<keyword evidence="13" id="KW-1185">Reference proteome</keyword>
<dbReference type="GeneID" id="113209931"/>
<accession>A0A6J1SRN6</accession>
<evidence type="ECO:0000256" key="3">
    <source>
        <dbReference type="ARBA" id="ARBA00022553"/>
    </source>
</evidence>
<evidence type="ECO:0000313" key="13">
    <source>
        <dbReference type="Proteomes" id="UP000504606"/>
    </source>
</evidence>
<dbReference type="GO" id="GO:0034388">
    <property type="term" value="C:Pwp2p-containing subcomplex of 90S preribosome"/>
    <property type="evidence" value="ECO:0007669"/>
    <property type="project" value="TreeGrafter"/>
</dbReference>
<dbReference type="InterPro" id="IPR001680">
    <property type="entry name" value="WD40_rpt"/>
</dbReference>
<feature type="region of interest" description="Disordered" evidence="12">
    <location>
        <begin position="1"/>
        <end position="45"/>
    </location>
</feature>
<dbReference type="InterPro" id="IPR045161">
    <property type="entry name" value="Utp18"/>
</dbReference>
<evidence type="ECO:0000256" key="2">
    <source>
        <dbReference type="ARBA" id="ARBA00022552"/>
    </source>
</evidence>
<evidence type="ECO:0000256" key="11">
    <source>
        <dbReference type="PROSITE-ProRule" id="PRU00221"/>
    </source>
</evidence>
<dbReference type="InterPro" id="IPR015943">
    <property type="entry name" value="WD40/YVTN_repeat-like_dom_sf"/>
</dbReference>
<evidence type="ECO:0000313" key="15">
    <source>
        <dbReference type="RefSeq" id="XP_026283489.1"/>
    </source>
</evidence>
<proteinExistence type="inferred from homology"/>
<feature type="region of interest" description="Disordered" evidence="12">
    <location>
        <begin position="71"/>
        <end position="127"/>
    </location>
</feature>
<evidence type="ECO:0000256" key="6">
    <source>
        <dbReference type="ARBA" id="ARBA00023242"/>
    </source>
</evidence>
<feature type="compositionally biased region" description="Polar residues" evidence="12">
    <location>
        <begin position="84"/>
        <end position="101"/>
    </location>
</feature>
<evidence type="ECO:0000313" key="14">
    <source>
        <dbReference type="RefSeq" id="XP_026283488.1"/>
    </source>
</evidence>
<dbReference type="Gene3D" id="2.130.10.10">
    <property type="entry name" value="YVTN repeat-like/Quinoprotein amine dehydrogenase"/>
    <property type="match status" value="1"/>
</dbReference>
<dbReference type="Proteomes" id="UP000504606">
    <property type="component" value="Unplaced"/>
</dbReference>
<keyword evidence="3" id="KW-0597">Phosphoprotein</keyword>
<organism evidence="13 14">
    <name type="scientific">Frankliniella occidentalis</name>
    <name type="common">Western flower thrips</name>
    <name type="synonym">Euthrips occidentalis</name>
    <dbReference type="NCBI Taxonomy" id="133901"/>
    <lineage>
        <taxon>Eukaryota</taxon>
        <taxon>Metazoa</taxon>
        <taxon>Ecdysozoa</taxon>
        <taxon>Arthropoda</taxon>
        <taxon>Hexapoda</taxon>
        <taxon>Insecta</taxon>
        <taxon>Pterygota</taxon>
        <taxon>Neoptera</taxon>
        <taxon>Paraneoptera</taxon>
        <taxon>Thysanoptera</taxon>
        <taxon>Terebrantia</taxon>
        <taxon>Thripoidea</taxon>
        <taxon>Thripidae</taxon>
        <taxon>Frankliniella</taxon>
    </lineage>
</organism>
<protein>
    <recommendedName>
        <fullName evidence="9">U3 small nucleolar RNA-associated protein 18 homolog</fullName>
    </recommendedName>
    <alternativeName>
        <fullName evidence="10">WD repeat-containing protein 50</fullName>
    </alternativeName>
</protein>
<dbReference type="RefSeq" id="XP_026283488.1">
    <property type="nucleotide sequence ID" value="XM_026427703.2"/>
</dbReference>
<keyword evidence="6" id="KW-0539">Nucleus</keyword>
<evidence type="ECO:0000256" key="10">
    <source>
        <dbReference type="ARBA" id="ARBA00075773"/>
    </source>
</evidence>
<comment type="subcellular location">
    <subcellularLocation>
        <location evidence="1">Nucleus</location>
        <location evidence="1">Nucleolus</location>
    </subcellularLocation>
</comment>
<dbReference type="RefSeq" id="XP_026283489.1">
    <property type="nucleotide sequence ID" value="XM_026427704.2"/>
</dbReference>
<comment type="function">
    <text evidence="8">Part of the small subunit (SSU) processome, first precursor of the small eukaryotic ribosomal subunit. During the assembly of the SSU processome in the nucleolus, many ribosome biogenesis factors, an RNA chaperone and ribosomal proteins associate with the nascent pre-rRNA and work in concert to generate RNA folding, modifications, rearrangements and cleavage as well as targeted degradation of pre-ribosomal RNA by the RNA exosome. Involved in nucleolar processing of pre-18S ribosomal RNA.</text>
</comment>
<dbReference type="Pfam" id="PF00400">
    <property type="entry name" value="WD40"/>
    <property type="match status" value="1"/>
</dbReference>
<keyword evidence="4 11" id="KW-0853">WD repeat</keyword>
<dbReference type="PANTHER" id="PTHR18359:SF0">
    <property type="entry name" value="U3 SMALL NUCLEOLAR RNA-ASSOCIATED PROTEIN 18 HOMOLOG"/>
    <property type="match status" value="1"/>
</dbReference>
<dbReference type="OrthoDB" id="1935146at2759"/>
<evidence type="ECO:0000256" key="1">
    <source>
        <dbReference type="ARBA" id="ARBA00004604"/>
    </source>
</evidence>
<evidence type="ECO:0000256" key="7">
    <source>
        <dbReference type="ARBA" id="ARBA00025767"/>
    </source>
</evidence>
<dbReference type="AlphaFoldDB" id="A0A6J1SRN6"/>
<dbReference type="GO" id="GO:0006364">
    <property type="term" value="P:rRNA processing"/>
    <property type="evidence" value="ECO:0007669"/>
    <property type="project" value="UniProtKB-KW"/>
</dbReference>
<dbReference type="CTD" id="36831"/>
<dbReference type="PANTHER" id="PTHR18359">
    <property type="entry name" value="WD-REPEAT PROTEIN-RELATED"/>
    <property type="match status" value="1"/>
</dbReference>
<evidence type="ECO:0000256" key="4">
    <source>
        <dbReference type="ARBA" id="ARBA00022574"/>
    </source>
</evidence>
<evidence type="ECO:0000256" key="9">
    <source>
        <dbReference type="ARBA" id="ARBA00074442"/>
    </source>
</evidence>
<comment type="similarity">
    <text evidence="7">Belongs to the WD repeat UTP18 family.</text>
</comment>
<dbReference type="SMART" id="SM00320">
    <property type="entry name" value="WD40"/>
    <property type="match status" value="3"/>
</dbReference>
<dbReference type="PROSITE" id="PS50082">
    <property type="entry name" value="WD_REPEATS_2"/>
    <property type="match status" value="1"/>
</dbReference>
<keyword evidence="5" id="KW-0677">Repeat</keyword>
<keyword evidence="2" id="KW-0698">rRNA processing</keyword>
<sequence length="539" mass="58950">MFGKGRKRSHRTRDEGTGGLSSGSGSKQHGNKSEKKKRINALGVDSQLEERRLEKLIFGDASDVVANLDTADDLDLDFDEVPEVTSSRIRATKQPNISASAPSEDDSGVEMGDSSPSTSDDDKKREPVWMDEDDDAIQVKQAFQSQGRKLHDASGSRDSYSGFLKGKYEALMGTPRWAELGATSIRKCDTDSDDDDDVMQHSGPFLHHHRSQNLGKGLLESKHLRDLNVDSNAEGPIISATEFHPSSTVSLVAGLGGAVSIVQVDGKSNTKLQTVQFERFPIRCAHFSNDGTQFLVGSQHHGHFFVYDMMEGRSIKVPISHTSEVTNMKNFTMSPDGRLIAALGRFGHIHLITAQSKEWLGSLKMNGDVKAISFNKDGSRLYSHGDGGEVYVWDMHSRSCIHRFTDDGCIVGTSLAVSPNGQYLACGSSSGVVNIYEGTSIYSSAAPQPVKIALNLVTQISSLKFNATSEVLAMASVDKENAVRLMHFPSMTVFSNFPHVAENVMRPQCLDFSPHSGFLSLGNNRGRALLYRLKHFGNY</sequence>
<dbReference type="InterPro" id="IPR036322">
    <property type="entry name" value="WD40_repeat_dom_sf"/>
</dbReference>
<evidence type="ECO:0000313" key="16">
    <source>
        <dbReference type="RefSeq" id="XP_052126288.1"/>
    </source>
</evidence>
<dbReference type="FunFam" id="2.130.10.10:FF:000121">
    <property type="entry name" value="U3 small nucleolar RNA-associated protein 18 homolog"/>
    <property type="match status" value="1"/>
</dbReference>
<name>A0A6J1SRN6_FRAOC</name>
<evidence type="ECO:0000256" key="8">
    <source>
        <dbReference type="ARBA" id="ARBA00058527"/>
    </source>
</evidence>
<dbReference type="SUPFAM" id="SSF50978">
    <property type="entry name" value="WD40 repeat-like"/>
    <property type="match status" value="1"/>
</dbReference>
<feature type="compositionally biased region" description="Acidic residues" evidence="12">
    <location>
        <begin position="71"/>
        <end position="82"/>
    </location>
</feature>
<feature type="repeat" description="WD" evidence="11">
    <location>
        <begin position="369"/>
        <end position="403"/>
    </location>
</feature>
<feature type="compositionally biased region" description="Basic residues" evidence="12">
    <location>
        <begin position="1"/>
        <end position="11"/>
    </location>
</feature>
<evidence type="ECO:0000256" key="12">
    <source>
        <dbReference type="SAM" id="MobiDB-lite"/>
    </source>
</evidence>
<dbReference type="GO" id="GO:0032040">
    <property type="term" value="C:small-subunit processome"/>
    <property type="evidence" value="ECO:0007669"/>
    <property type="project" value="TreeGrafter"/>
</dbReference>